<comment type="caution">
    <text evidence="2">The sequence shown here is derived from an EMBL/GenBank/DDBJ whole genome shotgun (WGS) entry which is preliminary data.</text>
</comment>
<evidence type="ECO:0000313" key="3">
    <source>
        <dbReference type="Proteomes" id="UP001530377"/>
    </source>
</evidence>
<protein>
    <submittedName>
        <fullName evidence="2">Uncharacterized protein</fullName>
    </submittedName>
</protein>
<feature type="compositionally biased region" description="Polar residues" evidence="1">
    <location>
        <begin position="140"/>
        <end position="149"/>
    </location>
</feature>
<feature type="region of interest" description="Disordered" evidence="1">
    <location>
        <begin position="1"/>
        <end position="219"/>
    </location>
</feature>
<proteinExistence type="predicted"/>
<feature type="region of interest" description="Disordered" evidence="1">
    <location>
        <begin position="794"/>
        <end position="818"/>
    </location>
</feature>
<dbReference type="AlphaFoldDB" id="A0ABD3R8R4"/>
<feature type="compositionally biased region" description="Polar residues" evidence="1">
    <location>
        <begin position="88"/>
        <end position="97"/>
    </location>
</feature>
<keyword evidence="3" id="KW-1185">Reference proteome</keyword>
<name>A0ABD3R8R4_9STRA</name>
<accession>A0ABD3R8R4</accession>
<evidence type="ECO:0000313" key="2">
    <source>
        <dbReference type="EMBL" id="KAL3806426.1"/>
    </source>
</evidence>
<sequence length="1260" mass="140242">MVHMFRRNKAKFSKARSDDDMVAPLKGPDVISSSSSAEHSKGGGGRILGMRKKKYALEKGRNGSSTAVEGMKNKSSTNGSTKIDPASNPRTQITIQRNDVPESAPVPPRATQKRSPPSKYNAFSTKETAGAGVRPPPQPGASTQPNTKNPETRDDYSNIRRHLSSRSNPAKPPPLVDASDWDSSNVAKKLPTAPQRVVPVGSASPSTFAPAQGKQPPPLIANGGEHVRGTANAVPMMRSGWSMQSNESSAMNSEKYIQSLDNLPSLRPGTAHPMLSSQPEDTMRGKLSDNVVRAALSRQFGRNYPPQTYRQKWYVNVGKPRWDNDERRFKYKIIISRHPISSAGIDDESAGSEFPPHLSLDSISTRRSLQDFVWLEQALRAEYNGALIVPILSLVLYFETSSEELAAEDDDETMASQSLSTVTTSKGLALDSVVGENGAYAVIQSFKLLEEKMERNEIVNENTLSNWLSDIINGVRGNGEILLHNYEDVVQSEAMETFLYRNSEAPNGCVRSLGNNQRASSLGSPLYLFSWKDKCHGKSLLEDIIENPFECFFSMHPACGGNKEEKAQDAIRRMSIAKMCSSGTTGVLGMEHCNSDQYMSVAIADSAWLQSSSQITLPHSTILESERDLIASYLRSISLAMSKIHLLIKDENIVGQRWKRMAISLSNLFSVEKDLEQAHIGDQIKCSKKNQPFRKLRKSSIDEALRLLARGKIDRSNPSLRILQNMLKAYYTDLNSTIPAFREHYEAMNHLRQFDEMHSINSNHKQALSSSPHTGNTDWLSSSLDQWRKKLYGGGSVASESDRNPDDESMNLDSHDTAQTKALKSRVLQNEHILRSSITQLCRASPLRNARMAWWYLKTEAKQALNIHTAATTLGLKLSIDDDAAAAIKDRKYDVDEKKDNEDEIELVKRILDLGSSVCDEDPDQQARRENAIQIATEQLGRWNAMAALALMEAAGVEDAEVTIDETSRELRHVRKFAISLRENVASCLESAKALEASYSLSSANSVQISRSRREFWAAISTVFSGKVIHDDIKSNGPNTQILASAGIDVTDRGGWLGHSTSFHQPDQQRQNCGEAARQYLKKRDNQASILISRIVKLLKNYEHRLEGIESFVYMHCVGIQLEKHCSRARSKALSAWEKRTDISTAINVATKKRIPKLVQELKVKLDSLPQVSHTTVLKRKEEHLASKILKSDLHRLANRRFGRAQEVSTEHIIAVMRLWAKHEESVAIEEVKALGEVVQEVELSIQREDINAALNQAVH</sequence>
<dbReference type="EMBL" id="JALLPB020000811">
    <property type="protein sequence ID" value="KAL3806426.1"/>
    <property type="molecule type" value="Genomic_DNA"/>
</dbReference>
<evidence type="ECO:0000256" key="1">
    <source>
        <dbReference type="SAM" id="MobiDB-lite"/>
    </source>
</evidence>
<feature type="compositionally biased region" description="Polar residues" evidence="1">
    <location>
        <begin position="62"/>
        <end position="81"/>
    </location>
</feature>
<feature type="compositionally biased region" description="Basic residues" evidence="1">
    <location>
        <begin position="1"/>
        <end position="14"/>
    </location>
</feature>
<gene>
    <name evidence="2" type="ORF">ACHAXA_009624</name>
</gene>
<reference evidence="2 3" key="1">
    <citation type="submission" date="2024-10" db="EMBL/GenBank/DDBJ databases">
        <title>Updated reference genomes for cyclostephanoid diatoms.</title>
        <authorList>
            <person name="Roberts W.R."/>
            <person name="Alverson A.J."/>
        </authorList>
    </citation>
    <scope>NUCLEOTIDE SEQUENCE [LARGE SCALE GENOMIC DNA]</scope>
    <source>
        <strain evidence="2 3">AJA228-03</strain>
    </source>
</reference>
<dbReference type="Proteomes" id="UP001530377">
    <property type="component" value="Unassembled WGS sequence"/>
</dbReference>
<organism evidence="2 3">
    <name type="scientific">Cyclostephanos tholiformis</name>
    <dbReference type="NCBI Taxonomy" id="382380"/>
    <lineage>
        <taxon>Eukaryota</taxon>
        <taxon>Sar</taxon>
        <taxon>Stramenopiles</taxon>
        <taxon>Ochrophyta</taxon>
        <taxon>Bacillariophyta</taxon>
        <taxon>Coscinodiscophyceae</taxon>
        <taxon>Thalassiosirophycidae</taxon>
        <taxon>Stephanodiscales</taxon>
        <taxon>Stephanodiscaceae</taxon>
        <taxon>Cyclostephanos</taxon>
    </lineage>
</organism>